<evidence type="ECO:0000256" key="6">
    <source>
        <dbReference type="ARBA" id="ARBA00023203"/>
    </source>
</evidence>
<organism evidence="9 10">
    <name type="scientific">Cyanistes caeruleus</name>
    <name type="common">Eurasian blue tit</name>
    <name type="synonym">Parus caeruleus</name>
    <dbReference type="NCBI Taxonomy" id="156563"/>
    <lineage>
        <taxon>Eukaryota</taxon>
        <taxon>Metazoa</taxon>
        <taxon>Chordata</taxon>
        <taxon>Craniata</taxon>
        <taxon>Vertebrata</taxon>
        <taxon>Euteleostomi</taxon>
        <taxon>Archelosauria</taxon>
        <taxon>Archosauria</taxon>
        <taxon>Dinosauria</taxon>
        <taxon>Saurischia</taxon>
        <taxon>Theropoda</taxon>
        <taxon>Coelurosauria</taxon>
        <taxon>Aves</taxon>
        <taxon>Neognathae</taxon>
        <taxon>Neoaves</taxon>
        <taxon>Telluraves</taxon>
        <taxon>Australaves</taxon>
        <taxon>Passeriformes</taxon>
        <taxon>Paridae</taxon>
        <taxon>Cyanistes</taxon>
    </lineage>
</organism>
<dbReference type="GO" id="GO:0005886">
    <property type="term" value="C:plasma membrane"/>
    <property type="evidence" value="ECO:0007669"/>
    <property type="project" value="TreeGrafter"/>
</dbReference>
<keyword evidence="3" id="KW-0067">ATP-binding</keyword>
<evidence type="ECO:0000256" key="2">
    <source>
        <dbReference type="ARBA" id="ARBA00022741"/>
    </source>
</evidence>
<gene>
    <name evidence="9" type="primary">MYO1E</name>
</gene>
<dbReference type="Gene3D" id="3.40.850.10">
    <property type="entry name" value="Kinesin motor domain"/>
    <property type="match status" value="1"/>
</dbReference>
<keyword evidence="6 7" id="KW-0009">Actin-binding</keyword>
<dbReference type="GO" id="GO:0005737">
    <property type="term" value="C:cytoplasm"/>
    <property type="evidence" value="ECO:0007669"/>
    <property type="project" value="TreeGrafter"/>
</dbReference>
<dbReference type="GO" id="GO:0016459">
    <property type="term" value="C:myosin complex"/>
    <property type="evidence" value="ECO:0007669"/>
    <property type="project" value="UniProtKB-KW"/>
</dbReference>
<reference evidence="9" key="2">
    <citation type="submission" date="2025-09" db="UniProtKB">
        <authorList>
            <consortium name="Ensembl"/>
        </authorList>
    </citation>
    <scope>IDENTIFICATION</scope>
</reference>
<proteinExistence type="inferred from homology"/>
<dbReference type="GO" id="GO:0005902">
    <property type="term" value="C:microvillus"/>
    <property type="evidence" value="ECO:0007669"/>
    <property type="project" value="TreeGrafter"/>
</dbReference>
<dbReference type="Ensembl" id="ENSCCET00000033698.1">
    <property type="protein sequence ID" value="ENSCCEP00000022177.1"/>
    <property type="gene ID" value="ENSCCEG00000020052.1"/>
</dbReference>
<dbReference type="InterPro" id="IPR001609">
    <property type="entry name" value="Myosin_head_motor_dom-like"/>
</dbReference>
<dbReference type="GO" id="GO:0007015">
    <property type="term" value="P:actin filament organization"/>
    <property type="evidence" value="ECO:0007669"/>
    <property type="project" value="TreeGrafter"/>
</dbReference>
<dbReference type="GO" id="GO:0051015">
    <property type="term" value="F:actin filament binding"/>
    <property type="evidence" value="ECO:0007669"/>
    <property type="project" value="TreeGrafter"/>
</dbReference>
<sequence length="281" mass="32127">MYAFIECLDQGIEFREKHLGSWNWNNCFWLLSADEKCSNPCGVHCAFLQGSKGHYRYHWQSHNVKHSGVDDMVLLSKITEDSIVENLKKRYMDDYIFTYIGSVLISVNPFKQMPYFGEKEIEMYQGAAQYENPPHIYALADSMYRNMIIDRENQCVIIRWCVIKENVWRRTAGSCSWDPLLLLTGPWGGSVQSTWSFPGLCRDFTPGKAKQLVTVCWVQGGLSLLLGPWGIRNKKPRALLPVTGMAELFPELSLSLWKTDASCCAGVYQAHVVKLRPVRNG</sequence>
<evidence type="ECO:0000256" key="1">
    <source>
        <dbReference type="ARBA" id="ARBA00008314"/>
    </source>
</evidence>
<protein>
    <submittedName>
        <fullName evidence="9">Myosin IE</fullName>
    </submittedName>
</protein>
<keyword evidence="10" id="KW-1185">Reference proteome</keyword>
<keyword evidence="5" id="KW-0505">Motor protein</keyword>
<name>A0A8C0VF23_CYACU</name>
<dbReference type="GO" id="GO:0032835">
    <property type="term" value="P:glomerulus development"/>
    <property type="evidence" value="ECO:0007669"/>
    <property type="project" value="TreeGrafter"/>
</dbReference>
<dbReference type="PANTHER" id="PTHR13140">
    <property type="entry name" value="MYOSIN"/>
    <property type="match status" value="1"/>
</dbReference>
<dbReference type="AlphaFoldDB" id="A0A8C0VF23"/>
<keyword evidence="4 7" id="KW-0518">Myosin</keyword>
<evidence type="ECO:0000259" key="8">
    <source>
        <dbReference type="PROSITE" id="PS51456"/>
    </source>
</evidence>
<dbReference type="InterPro" id="IPR027417">
    <property type="entry name" value="P-loop_NTPase"/>
</dbReference>
<reference evidence="9" key="1">
    <citation type="submission" date="2025-08" db="UniProtKB">
        <authorList>
            <consortium name="Ensembl"/>
        </authorList>
    </citation>
    <scope>IDENTIFICATION</scope>
</reference>
<evidence type="ECO:0000256" key="3">
    <source>
        <dbReference type="ARBA" id="ARBA00022840"/>
    </source>
</evidence>
<comment type="caution">
    <text evidence="7">Lacks conserved residue(s) required for the propagation of feature annotation.</text>
</comment>
<dbReference type="GO" id="GO:0006897">
    <property type="term" value="P:endocytosis"/>
    <property type="evidence" value="ECO:0007669"/>
    <property type="project" value="TreeGrafter"/>
</dbReference>
<dbReference type="InterPro" id="IPR036961">
    <property type="entry name" value="Kinesin_motor_dom_sf"/>
</dbReference>
<evidence type="ECO:0000256" key="7">
    <source>
        <dbReference type="PROSITE-ProRule" id="PRU00782"/>
    </source>
</evidence>
<dbReference type="Pfam" id="PF00063">
    <property type="entry name" value="Myosin_head"/>
    <property type="match status" value="1"/>
</dbReference>
<dbReference type="FunFam" id="3.40.850.10:FF:000101">
    <property type="entry name" value="Slow myosin heavy chain 2"/>
    <property type="match status" value="1"/>
</dbReference>
<evidence type="ECO:0000313" key="9">
    <source>
        <dbReference type="Ensembl" id="ENSCCEP00000022177.1"/>
    </source>
</evidence>
<evidence type="ECO:0000256" key="5">
    <source>
        <dbReference type="ARBA" id="ARBA00023175"/>
    </source>
</evidence>
<dbReference type="SUPFAM" id="SSF52540">
    <property type="entry name" value="P-loop containing nucleoside triphosphate hydrolases"/>
    <property type="match status" value="1"/>
</dbReference>
<dbReference type="Proteomes" id="UP000694410">
    <property type="component" value="Unplaced"/>
</dbReference>
<dbReference type="PROSITE" id="PS51456">
    <property type="entry name" value="MYOSIN_MOTOR"/>
    <property type="match status" value="1"/>
</dbReference>
<dbReference type="GO" id="GO:0000146">
    <property type="term" value="F:microfilament motor activity"/>
    <property type="evidence" value="ECO:0007669"/>
    <property type="project" value="TreeGrafter"/>
</dbReference>
<comment type="similarity">
    <text evidence="1 7">Belongs to the TRAFAC class myosin-kinesin ATPase superfamily. Myosin family.</text>
</comment>
<evidence type="ECO:0000313" key="10">
    <source>
        <dbReference type="Proteomes" id="UP000694410"/>
    </source>
</evidence>
<keyword evidence="2" id="KW-0547">Nucleotide-binding</keyword>
<dbReference type="PANTHER" id="PTHR13140:SF341">
    <property type="entry name" value="UNCONVENTIONAL MYOSIN-IE"/>
    <property type="match status" value="1"/>
</dbReference>
<feature type="domain" description="Myosin motor" evidence="8">
    <location>
        <begin position="67"/>
        <end position="281"/>
    </location>
</feature>
<dbReference type="GO" id="GO:0005524">
    <property type="term" value="F:ATP binding"/>
    <property type="evidence" value="ECO:0007669"/>
    <property type="project" value="UniProtKB-KW"/>
</dbReference>
<evidence type="ECO:0000256" key="4">
    <source>
        <dbReference type="ARBA" id="ARBA00023123"/>
    </source>
</evidence>
<accession>A0A8C0VF23</accession>
<dbReference type="SMART" id="SM00242">
    <property type="entry name" value="MYSc"/>
    <property type="match status" value="1"/>
</dbReference>